<reference evidence="1" key="1">
    <citation type="submission" date="2014-01" db="EMBL/GenBank/DDBJ databases">
        <authorList>
            <person name="Brown-Elliot B."/>
            <person name="Wallace R."/>
            <person name="Lenaerts A."/>
            <person name="Ordway D."/>
            <person name="DeGroote M.A."/>
            <person name="Parker T."/>
            <person name="Sizemore C."/>
            <person name="Tallon L.J."/>
            <person name="Sadzewicz L.K."/>
            <person name="Sengamalay N."/>
            <person name="Fraser C.M."/>
            <person name="Hine E."/>
            <person name="Shefchek K.A."/>
            <person name="Das S.P."/>
            <person name="Tettelin H."/>
        </authorList>
    </citation>
    <scope>NUCLEOTIDE SEQUENCE [LARGE SCALE GENOMIC DNA]</scope>
    <source>
        <strain evidence="1">4042</strain>
    </source>
</reference>
<gene>
    <name evidence="1" type="ORF">I553_8192</name>
</gene>
<proteinExistence type="predicted"/>
<name>X8DC78_MYCXE</name>
<dbReference type="EMBL" id="JAOB01000026">
    <property type="protein sequence ID" value="EUA65666.1"/>
    <property type="molecule type" value="Genomic_DNA"/>
</dbReference>
<accession>X8DC78</accession>
<comment type="caution">
    <text evidence="1">The sequence shown here is derived from an EMBL/GenBank/DDBJ whole genome shotgun (WGS) entry which is preliminary data.</text>
</comment>
<sequence length="65" mass="7318">MPVLFDYITNARGTVAARAQTFSIVLRQQPYPTRLGGRPWRIGRSATGALIVTFWPRQSVFLGPR</sequence>
<organism evidence="1">
    <name type="scientific">Mycobacterium xenopi 4042</name>
    <dbReference type="NCBI Taxonomy" id="1299334"/>
    <lineage>
        <taxon>Bacteria</taxon>
        <taxon>Bacillati</taxon>
        <taxon>Actinomycetota</taxon>
        <taxon>Actinomycetes</taxon>
        <taxon>Mycobacteriales</taxon>
        <taxon>Mycobacteriaceae</taxon>
        <taxon>Mycobacterium</taxon>
    </lineage>
</organism>
<evidence type="ECO:0000313" key="1">
    <source>
        <dbReference type="EMBL" id="EUA65666.1"/>
    </source>
</evidence>
<dbReference type="AlphaFoldDB" id="X8DC78"/>
<protein>
    <submittedName>
        <fullName evidence="1">Uncharacterized protein</fullName>
    </submittedName>
</protein>